<evidence type="ECO:0000256" key="1">
    <source>
        <dbReference type="ARBA" id="ARBA00005446"/>
    </source>
</evidence>
<protein>
    <recommendedName>
        <fullName evidence="8">DNA 3'-5' helicase</fullName>
        <ecNumber evidence="8">5.6.2.4</ecNumber>
    </recommendedName>
</protein>
<dbReference type="PANTHER" id="PTHR13710:SF153">
    <property type="entry name" value="RECQ-LIKE DNA HELICASE BLM"/>
    <property type="match status" value="1"/>
</dbReference>
<dbReference type="PROSITE" id="PS51192">
    <property type="entry name" value="HELICASE_ATP_BIND_1"/>
    <property type="match status" value="1"/>
</dbReference>
<comment type="similarity">
    <text evidence="1">Belongs to the helicase family. RecQ subfamily.</text>
</comment>
<evidence type="ECO:0000313" key="10">
    <source>
        <dbReference type="EMBL" id="CAL1715100.1"/>
    </source>
</evidence>
<organism evidence="10 11">
    <name type="scientific">Somion occarium</name>
    <dbReference type="NCBI Taxonomy" id="3059160"/>
    <lineage>
        <taxon>Eukaryota</taxon>
        <taxon>Fungi</taxon>
        <taxon>Dikarya</taxon>
        <taxon>Basidiomycota</taxon>
        <taxon>Agaricomycotina</taxon>
        <taxon>Agaricomycetes</taxon>
        <taxon>Polyporales</taxon>
        <taxon>Cerrenaceae</taxon>
        <taxon>Somion</taxon>
    </lineage>
</organism>
<keyword evidence="6" id="KW-0539">Nucleus</keyword>
<gene>
    <name evidence="10" type="ORF">GFSPODELE1_LOCUS10061</name>
</gene>
<keyword evidence="4" id="KW-0238">DNA-binding</keyword>
<evidence type="ECO:0000256" key="2">
    <source>
        <dbReference type="ARBA" id="ARBA00022741"/>
    </source>
</evidence>
<name>A0ABP1E4X5_9APHY</name>
<reference evidence="11" key="1">
    <citation type="submission" date="2024-04" db="EMBL/GenBank/DDBJ databases">
        <authorList>
            <person name="Shaw F."/>
            <person name="Minotto A."/>
        </authorList>
    </citation>
    <scope>NUCLEOTIDE SEQUENCE [LARGE SCALE GENOMIC DNA]</scope>
</reference>
<dbReference type="SMART" id="SM00487">
    <property type="entry name" value="DEXDc"/>
    <property type="match status" value="1"/>
</dbReference>
<dbReference type="Proteomes" id="UP001497453">
    <property type="component" value="Chromosome 8"/>
</dbReference>
<proteinExistence type="inferred from homology"/>
<dbReference type="InterPro" id="IPR027417">
    <property type="entry name" value="P-loop_NTPase"/>
</dbReference>
<evidence type="ECO:0000256" key="3">
    <source>
        <dbReference type="ARBA" id="ARBA00022840"/>
    </source>
</evidence>
<keyword evidence="3" id="KW-0067">ATP-binding</keyword>
<evidence type="ECO:0000313" key="11">
    <source>
        <dbReference type="Proteomes" id="UP001497453"/>
    </source>
</evidence>
<keyword evidence="2" id="KW-0547">Nucleotide-binding</keyword>
<dbReference type="InterPro" id="IPR014001">
    <property type="entry name" value="Helicase_ATP-bd"/>
</dbReference>
<evidence type="ECO:0000259" key="9">
    <source>
        <dbReference type="PROSITE" id="PS51192"/>
    </source>
</evidence>
<dbReference type="InterPro" id="IPR011545">
    <property type="entry name" value="DEAD/DEAH_box_helicase_dom"/>
</dbReference>
<dbReference type="Gene3D" id="3.40.50.300">
    <property type="entry name" value="P-loop containing nucleotide triphosphate hydrolases"/>
    <property type="match status" value="2"/>
</dbReference>
<dbReference type="Pfam" id="PF00270">
    <property type="entry name" value="DEAD"/>
    <property type="match status" value="1"/>
</dbReference>
<evidence type="ECO:0000256" key="7">
    <source>
        <dbReference type="ARBA" id="ARBA00034617"/>
    </source>
</evidence>
<comment type="catalytic activity">
    <reaction evidence="7">
        <text>Couples ATP hydrolysis with the unwinding of duplex DNA by translocating in the 3'-5' direction.</text>
        <dbReference type="EC" id="5.6.2.4"/>
    </reaction>
</comment>
<dbReference type="EC" id="5.6.2.4" evidence="8"/>
<accession>A0ABP1E4X5</accession>
<keyword evidence="5" id="KW-0413">Isomerase</keyword>
<evidence type="ECO:0000256" key="5">
    <source>
        <dbReference type="ARBA" id="ARBA00023235"/>
    </source>
</evidence>
<keyword evidence="11" id="KW-1185">Reference proteome</keyword>
<dbReference type="EMBL" id="OZ037951">
    <property type="protein sequence ID" value="CAL1715100.1"/>
    <property type="molecule type" value="Genomic_DNA"/>
</dbReference>
<evidence type="ECO:0000256" key="6">
    <source>
        <dbReference type="ARBA" id="ARBA00023242"/>
    </source>
</evidence>
<evidence type="ECO:0000256" key="8">
    <source>
        <dbReference type="ARBA" id="ARBA00034808"/>
    </source>
</evidence>
<dbReference type="CDD" id="cd18785">
    <property type="entry name" value="SF2_C"/>
    <property type="match status" value="1"/>
</dbReference>
<dbReference type="Pfam" id="PF00271">
    <property type="entry name" value="Helicase_C"/>
    <property type="match status" value="1"/>
</dbReference>
<dbReference type="PANTHER" id="PTHR13710">
    <property type="entry name" value="DNA HELICASE RECQ FAMILY MEMBER"/>
    <property type="match status" value="1"/>
</dbReference>
<feature type="domain" description="Helicase ATP-binding" evidence="9">
    <location>
        <begin position="42"/>
        <end position="220"/>
    </location>
</feature>
<dbReference type="InterPro" id="IPR001650">
    <property type="entry name" value="Helicase_C-like"/>
</dbReference>
<sequence length="654" mass="73287">MTIIPRLPVFKFASNEGRSLCLEILAKTPLPYQPHDYQLEGARKALDGIDILAVTPTGSGKTGFLTMYMLVTQAIASDSSLCPQKRMKKRAIMIVVCPTKALEHDMEHKFNLVGLSTLVINADTVDEARRSGTDIWTTAHSEVSILLLAPEQLKSSEFGHLLNNKEFQLRVVAFAVDESHLLDTWGASFRPVFKQIGDVRMRLPQTPVLIALTATLRVGTHTSNVRDFLGLGDSYHLIRHSNARFDLQFLFRTMSSSPRSLKFPELDWVLESERRIIIFCTTISLGFRVMTYLWRRAYELRDRRKCIRMYNSLNWPSYNADTLELMHTDTSSLVTIATDTLSQGIDVANTDDVVLYGDIPTTSDMVLQRGGRIRDGKGRNSRVIVYLPSTAVETALKVLDDEGQQGRMGKDARTTIDPSIAYLILAKCKVDAVNKLYGNPIKEVPCGCSTCRVNPPVPKPEQCNCSGCIPEVIEKMTSAPSAKTKVKIPASKRVTKVMRRHASTRLTRFRVELWEDADECMDSMLPSEEFLPDTLVKVLLNNFTSIESANNIAELLSHYPPLEGHFGKLYGVIQELDVDFNKMRRDAKVAAATKWKATLACKTEEARKQRKKNNTLGRSPGTIVIPARTVPLQPAAQVSAVTIRIPVRTRRKHK</sequence>
<dbReference type="SUPFAM" id="SSF52540">
    <property type="entry name" value="P-loop containing nucleoside triphosphate hydrolases"/>
    <property type="match status" value="1"/>
</dbReference>
<evidence type="ECO:0000256" key="4">
    <source>
        <dbReference type="ARBA" id="ARBA00023125"/>
    </source>
</evidence>